<sequence length="158" mass="17017">MPDKAFQDFYPEDFSHCYGCGKSNEHGHHLKSYWDGETTVARFTPRHYHTGGVPGNVYGGLIASLLDCHGAASAAAAACKAEGREMGGAPPMRFVTASLKVDYLRPTPIDAELEVRGEIVEVKARKVTVSLSLTAHGEVCARGHMIAVRLPDAAAKKH</sequence>
<proteinExistence type="predicted"/>
<dbReference type="PANTHER" id="PTHR47260">
    <property type="entry name" value="UPF0644 PROTEIN PB2B4.06"/>
    <property type="match status" value="1"/>
</dbReference>
<dbReference type="CDD" id="cd03443">
    <property type="entry name" value="PaaI_thioesterase"/>
    <property type="match status" value="1"/>
</dbReference>
<evidence type="ECO:0000313" key="2">
    <source>
        <dbReference type="EMBL" id="RDE51209.1"/>
    </source>
</evidence>
<evidence type="ECO:0000313" key="3">
    <source>
        <dbReference type="Proteomes" id="UP000253831"/>
    </source>
</evidence>
<dbReference type="SUPFAM" id="SSF54637">
    <property type="entry name" value="Thioesterase/thiol ester dehydrase-isomerase"/>
    <property type="match status" value="1"/>
</dbReference>
<organism evidence="2 3">
    <name type="scientific">Candidatus Accumulibacter meliphilus</name>
    <dbReference type="NCBI Taxonomy" id="2211374"/>
    <lineage>
        <taxon>Bacteria</taxon>
        <taxon>Pseudomonadati</taxon>
        <taxon>Pseudomonadota</taxon>
        <taxon>Betaproteobacteria</taxon>
        <taxon>Candidatus Accumulibacter</taxon>
    </lineage>
</organism>
<dbReference type="Proteomes" id="UP000253831">
    <property type="component" value="Unassembled WGS sequence"/>
</dbReference>
<reference evidence="2 3" key="1">
    <citation type="submission" date="2018-05" db="EMBL/GenBank/DDBJ databases">
        <title>Integrated omic analyses show evidence that a Ca. Accumulibacter phosphatis strain performs denitrification under micro-aerobic conditions.</title>
        <authorList>
            <person name="Camejo P.Y."/>
            <person name="Katherine M.D."/>
            <person name="Daniel N.R."/>
        </authorList>
    </citation>
    <scope>NUCLEOTIDE SEQUENCE [LARGE SCALE GENOMIC DNA]</scope>
    <source>
        <strain evidence="2">UW-LDO-IC</strain>
    </source>
</reference>
<dbReference type="GO" id="GO:0016790">
    <property type="term" value="F:thiolester hydrolase activity"/>
    <property type="evidence" value="ECO:0007669"/>
    <property type="project" value="UniProtKB-ARBA"/>
</dbReference>
<name>A0A369XS12_9PROT</name>
<comment type="caution">
    <text evidence="2">The sequence shown here is derived from an EMBL/GenBank/DDBJ whole genome shotgun (WGS) entry which is preliminary data.</text>
</comment>
<dbReference type="InterPro" id="IPR052061">
    <property type="entry name" value="PTE-AB_protein"/>
</dbReference>
<dbReference type="InterPro" id="IPR006683">
    <property type="entry name" value="Thioestr_dom"/>
</dbReference>
<accession>A0A369XS12</accession>
<evidence type="ECO:0000259" key="1">
    <source>
        <dbReference type="Pfam" id="PF03061"/>
    </source>
</evidence>
<dbReference type="PANTHER" id="PTHR47260:SF1">
    <property type="entry name" value="UPF0644 PROTEIN PB2B4.06"/>
    <property type="match status" value="1"/>
</dbReference>
<protein>
    <submittedName>
        <fullName evidence="2">PaaI family thioesterase</fullName>
    </submittedName>
</protein>
<dbReference type="AlphaFoldDB" id="A0A369XS12"/>
<dbReference type="RefSeq" id="WP_332354446.1">
    <property type="nucleotide sequence ID" value="NZ_JAZKTZ010000004.1"/>
</dbReference>
<dbReference type="EMBL" id="QPGA01000009">
    <property type="protein sequence ID" value="RDE51209.1"/>
    <property type="molecule type" value="Genomic_DNA"/>
</dbReference>
<dbReference type="InterPro" id="IPR029069">
    <property type="entry name" value="HotDog_dom_sf"/>
</dbReference>
<feature type="domain" description="Thioesterase" evidence="1">
    <location>
        <begin position="55"/>
        <end position="134"/>
    </location>
</feature>
<gene>
    <name evidence="2" type="ORF">DVS81_06800</name>
</gene>
<dbReference type="Gene3D" id="3.10.129.10">
    <property type="entry name" value="Hotdog Thioesterase"/>
    <property type="match status" value="1"/>
</dbReference>
<dbReference type="Pfam" id="PF03061">
    <property type="entry name" value="4HBT"/>
    <property type="match status" value="1"/>
</dbReference>